<gene>
    <name evidence="1" type="ORF">HAX54_001205</name>
</gene>
<organism evidence="1 2">
    <name type="scientific">Datura stramonium</name>
    <name type="common">Jimsonweed</name>
    <name type="synonym">Common thornapple</name>
    <dbReference type="NCBI Taxonomy" id="4076"/>
    <lineage>
        <taxon>Eukaryota</taxon>
        <taxon>Viridiplantae</taxon>
        <taxon>Streptophyta</taxon>
        <taxon>Embryophyta</taxon>
        <taxon>Tracheophyta</taxon>
        <taxon>Spermatophyta</taxon>
        <taxon>Magnoliopsida</taxon>
        <taxon>eudicotyledons</taxon>
        <taxon>Gunneridae</taxon>
        <taxon>Pentapetalae</taxon>
        <taxon>asterids</taxon>
        <taxon>lamiids</taxon>
        <taxon>Solanales</taxon>
        <taxon>Solanaceae</taxon>
        <taxon>Solanoideae</taxon>
        <taxon>Datureae</taxon>
        <taxon>Datura</taxon>
    </lineage>
</organism>
<dbReference type="EMBL" id="JACEIK010010425">
    <property type="protein sequence ID" value="MCE3215184.1"/>
    <property type="molecule type" value="Genomic_DNA"/>
</dbReference>
<evidence type="ECO:0000313" key="1">
    <source>
        <dbReference type="EMBL" id="MCE3215184.1"/>
    </source>
</evidence>
<proteinExistence type="predicted"/>
<dbReference type="Proteomes" id="UP000823775">
    <property type="component" value="Unassembled WGS sequence"/>
</dbReference>
<protein>
    <submittedName>
        <fullName evidence="1">Uncharacterized protein</fullName>
    </submittedName>
</protein>
<evidence type="ECO:0000313" key="2">
    <source>
        <dbReference type="Proteomes" id="UP000823775"/>
    </source>
</evidence>
<comment type="caution">
    <text evidence="1">The sequence shown here is derived from an EMBL/GenBank/DDBJ whole genome shotgun (WGS) entry which is preliminary data.</text>
</comment>
<reference evidence="1 2" key="1">
    <citation type="journal article" date="2021" name="BMC Genomics">
        <title>Datura genome reveals duplications of psychoactive alkaloid biosynthetic genes and high mutation rate following tissue culture.</title>
        <authorList>
            <person name="Rajewski A."/>
            <person name="Carter-House D."/>
            <person name="Stajich J."/>
            <person name="Litt A."/>
        </authorList>
    </citation>
    <scope>NUCLEOTIDE SEQUENCE [LARGE SCALE GENOMIC DNA]</scope>
    <source>
        <strain evidence="1">AR-01</strain>
    </source>
</reference>
<keyword evidence="2" id="KW-1185">Reference proteome</keyword>
<sequence length="102" mass="11451">MEAYYLSFKENRSITAEAQFECGVKKCPSPPEASCPLFRPLHRTMRASEVITLATKTDKDAPISKRPKVMVTELVPHLPCSPAQPKGLLKQLESTPLHQQIY</sequence>
<accession>A0ABS8WUA7</accession>
<name>A0ABS8WUA7_DATST</name>